<keyword evidence="2" id="KW-1185">Reference proteome</keyword>
<dbReference type="Proteomes" id="UP000249819">
    <property type="component" value="Unassembled WGS sequence"/>
</dbReference>
<organism evidence="1 2">
    <name type="scientific">Chitinophaga dinghuensis</name>
    <dbReference type="NCBI Taxonomy" id="1539050"/>
    <lineage>
        <taxon>Bacteria</taxon>
        <taxon>Pseudomonadati</taxon>
        <taxon>Bacteroidota</taxon>
        <taxon>Chitinophagia</taxon>
        <taxon>Chitinophagales</taxon>
        <taxon>Chitinophagaceae</taxon>
        <taxon>Chitinophaga</taxon>
    </lineage>
</organism>
<reference evidence="1 2" key="1">
    <citation type="submission" date="2018-06" db="EMBL/GenBank/DDBJ databases">
        <title>Genomic Encyclopedia of Archaeal and Bacterial Type Strains, Phase II (KMG-II): from individual species to whole genera.</title>
        <authorList>
            <person name="Goeker M."/>
        </authorList>
    </citation>
    <scope>NUCLEOTIDE SEQUENCE [LARGE SCALE GENOMIC DNA]</scope>
    <source>
        <strain evidence="1 2">DSM 29821</strain>
    </source>
</reference>
<sequence>MKTLLQFAVIAVLLWGCSKSTVPTDTAAKTEAAFAKYPDSPGKEVYRENCNRCHAYKWPETRSVDKWPSIIDRMAKKARLSEDQKAAVLDFVKTNAKAS</sequence>
<dbReference type="OrthoDB" id="679921at2"/>
<dbReference type="AlphaFoldDB" id="A0A327VN09"/>
<dbReference type="EMBL" id="QLMA01000010">
    <property type="protein sequence ID" value="RAJ75195.1"/>
    <property type="molecule type" value="Genomic_DNA"/>
</dbReference>
<evidence type="ECO:0000313" key="2">
    <source>
        <dbReference type="Proteomes" id="UP000249819"/>
    </source>
</evidence>
<dbReference type="GO" id="GO:0020037">
    <property type="term" value="F:heme binding"/>
    <property type="evidence" value="ECO:0007669"/>
    <property type="project" value="InterPro"/>
</dbReference>
<dbReference type="Gene3D" id="1.10.760.10">
    <property type="entry name" value="Cytochrome c-like domain"/>
    <property type="match status" value="1"/>
</dbReference>
<dbReference type="InterPro" id="IPR036909">
    <property type="entry name" value="Cyt_c-like_dom_sf"/>
</dbReference>
<protein>
    <submittedName>
        <fullName evidence="1">Entry exclusion lipoprotein TrbK</fullName>
    </submittedName>
</protein>
<accession>A0A327VN09</accession>
<dbReference type="RefSeq" id="WP_111595091.1">
    <property type="nucleotide sequence ID" value="NZ_QLMA01000010.1"/>
</dbReference>
<comment type="caution">
    <text evidence="1">The sequence shown here is derived from an EMBL/GenBank/DDBJ whole genome shotgun (WGS) entry which is preliminary data.</text>
</comment>
<name>A0A327VN09_9BACT</name>
<dbReference type="SUPFAM" id="SSF46626">
    <property type="entry name" value="Cytochrome c"/>
    <property type="match status" value="1"/>
</dbReference>
<evidence type="ECO:0000313" key="1">
    <source>
        <dbReference type="EMBL" id="RAJ75195.1"/>
    </source>
</evidence>
<keyword evidence="1" id="KW-0449">Lipoprotein</keyword>
<gene>
    <name evidence="1" type="ORF">CLV59_110244</name>
</gene>
<proteinExistence type="predicted"/>
<dbReference type="GO" id="GO:0009055">
    <property type="term" value="F:electron transfer activity"/>
    <property type="evidence" value="ECO:0007669"/>
    <property type="project" value="InterPro"/>
</dbReference>